<dbReference type="InterPro" id="IPR036598">
    <property type="entry name" value="GOLD_dom_sf"/>
</dbReference>
<evidence type="ECO:0000256" key="4">
    <source>
        <dbReference type="ARBA" id="ARBA00022729"/>
    </source>
</evidence>
<feature type="transmembrane region" description="Helical" evidence="8">
    <location>
        <begin position="234"/>
        <end position="251"/>
    </location>
</feature>
<organism evidence="10 11">
    <name type="scientific">Ancylostoma caninum</name>
    <name type="common">Dog hookworm</name>
    <dbReference type="NCBI Taxonomy" id="29170"/>
    <lineage>
        <taxon>Eukaryota</taxon>
        <taxon>Metazoa</taxon>
        <taxon>Ecdysozoa</taxon>
        <taxon>Nematoda</taxon>
        <taxon>Chromadorea</taxon>
        <taxon>Rhabditida</taxon>
        <taxon>Rhabditina</taxon>
        <taxon>Rhabditomorpha</taxon>
        <taxon>Strongyloidea</taxon>
        <taxon>Ancylostomatidae</taxon>
        <taxon>Ancylostomatinae</taxon>
        <taxon>Ancylostoma</taxon>
    </lineage>
</organism>
<dbReference type="SUPFAM" id="SSF101576">
    <property type="entry name" value="Supernatant protein factor (SPF), C-terminal domain"/>
    <property type="match status" value="1"/>
</dbReference>
<dbReference type="OrthoDB" id="5976732at2759"/>
<keyword evidence="5 8" id="KW-1133">Transmembrane helix</keyword>
<evidence type="ECO:0000313" key="11">
    <source>
        <dbReference type="Proteomes" id="UP000252519"/>
    </source>
</evidence>
<evidence type="ECO:0000256" key="1">
    <source>
        <dbReference type="ARBA" id="ARBA00004479"/>
    </source>
</evidence>
<comment type="subcellular location">
    <subcellularLocation>
        <location evidence="7">Endomembrane system</location>
        <topology evidence="7">Single-pass membrane protein</topology>
    </subcellularLocation>
    <subcellularLocation>
        <location evidence="1">Membrane</location>
        <topology evidence="1">Single-pass type I membrane protein</topology>
    </subcellularLocation>
</comment>
<evidence type="ECO:0000259" key="9">
    <source>
        <dbReference type="PROSITE" id="PS50866"/>
    </source>
</evidence>
<keyword evidence="11" id="KW-1185">Reference proteome</keyword>
<evidence type="ECO:0000256" key="5">
    <source>
        <dbReference type="ARBA" id="ARBA00022989"/>
    </source>
</evidence>
<dbReference type="InterPro" id="IPR015720">
    <property type="entry name" value="Emp24-like"/>
</dbReference>
<evidence type="ECO:0000256" key="8">
    <source>
        <dbReference type="SAM" id="Phobius"/>
    </source>
</evidence>
<dbReference type="Proteomes" id="UP000252519">
    <property type="component" value="Unassembled WGS sequence"/>
</dbReference>
<protein>
    <submittedName>
        <fullName evidence="10">Emp24/gp25L/p24 family protein</fullName>
    </submittedName>
</protein>
<evidence type="ECO:0000256" key="6">
    <source>
        <dbReference type="ARBA" id="ARBA00023136"/>
    </source>
</evidence>
<feature type="domain" description="GOLD" evidence="9">
    <location>
        <begin position="272"/>
        <end position="387"/>
    </location>
</feature>
<evidence type="ECO:0000313" key="10">
    <source>
        <dbReference type="EMBL" id="RCN53440.1"/>
    </source>
</evidence>
<dbReference type="PANTHER" id="PTHR22811">
    <property type="entry name" value="TRANSMEMBRANE EMP24 DOMAIN-CONTAINING PROTEIN"/>
    <property type="match status" value="1"/>
</dbReference>
<dbReference type="Pfam" id="PF01105">
    <property type="entry name" value="EMP24_GP25L"/>
    <property type="match status" value="2"/>
</dbReference>
<keyword evidence="6 8" id="KW-0472">Membrane</keyword>
<dbReference type="InterPro" id="IPR009038">
    <property type="entry name" value="GOLD_dom"/>
</dbReference>
<reference evidence="10 11" key="1">
    <citation type="submission" date="2014-10" db="EMBL/GenBank/DDBJ databases">
        <title>Draft genome of the hookworm Ancylostoma caninum.</title>
        <authorList>
            <person name="Mitreva M."/>
        </authorList>
    </citation>
    <scope>NUCLEOTIDE SEQUENCE [LARGE SCALE GENOMIC DNA]</scope>
    <source>
        <strain evidence="10 11">Baltimore</strain>
    </source>
</reference>
<proteinExistence type="inferred from homology"/>
<dbReference type="PROSITE" id="PS50866">
    <property type="entry name" value="GOLD"/>
    <property type="match status" value="2"/>
</dbReference>
<dbReference type="GO" id="GO:0012505">
    <property type="term" value="C:endomembrane system"/>
    <property type="evidence" value="ECO:0007669"/>
    <property type="project" value="UniProtKB-SubCell"/>
</dbReference>
<accession>A0A368HDF1</accession>
<feature type="domain" description="GOLD" evidence="9">
    <location>
        <begin position="21"/>
        <end position="104"/>
    </location>
</feature>
<gene>
    <name evidence="10" type="ORF">ANCCAN_00505</name>
</gene>
<evidence type="ECO:0000256" key="2">
    <source>
        <dbReference type="ARBA" id="ARBA00007104"/>
    </source>
</evidence>
<comment type="caution">
    <text evidence="10">The sequence shown here is derived from an EMBL/GenBank/DDBJ whole genome shotgun (WGS) entry which is preliminary data.</text>
</comment>
<dbReference type="EMBL" id="JOJR01000002">
    <property type="protein sequence ID" value="RCN53440.1"/>
    <property type="molecule type" value="Genomic_DNA"/>
</dbReference>
<comment type="similarity">
    <text evidence="2">Belongs to the EMP24/GP25L family.</text>
</comment>
<keyword evidence="3 8" id="KW-0812">Transmembrane</keyword>
<keyword evidence="4" id="KW-0732">Signal</keyword>
<dbReference type="SMART" id="SM01190">
    <property type="entry name" value="EMP24_GP25L"/>
    <property type="match status" value="2"/>
</dbReference>
<dbReference type="AlphaFoldDB" id="A0A368HDF1"/>
<name>A0A368HDF1_ANCCA</name>
<dbReference type="STRING" id="29170.A0A368HDF1"/>
<evidence type="ECO:0000256" key="3">
    <source>
        <dbReference type="ARBA" id="ARBA00022692"/>
    </source>
</evidence>
<dbReference type="GO" id="GO:0016020">
    <property type="term" value="C:membrane"/>
    <property type="evidence" value="ECO:0007669"/>
    <property type="project" value="UniProtKB-SubCell"/>
</dbReference>
<sequence>MAVFVAAVEMDFTVEVPPGKFQCFFQPVDVTKHKTMEVDYQVVDGGDLNINFMILMGANMLVQENMKTDGSHRLDLQLSGDYQICFDNSFSYQSRKVVFFEIFLMNEKGEVDDVDLTGMAHKDAGLEKRMEEFGVTVAGFHSSANRIKSQLNKIEYHQALLRAHEARDRAVMVANLDRVTFWSCTHTLVLIGVGALQVSVYDPKFVRRQFETWTVTEKREGCILISFTSHMRTILLFFACHVVFPFCLGLISEEEITLNVQVESGKLKYLQVECFFVPVRKPTYKAMELNYRVVKGSAGNRDITMTVRDPRAVEVISDQRASYHNHRIIIGDSAGSLGDYTICMDNSYSYENKVVAMAIYLLNEKGEYIGEQATLAPNSALEIAIEVFESSTRHVKSNLNKAENEMNVMRTVSLADRTIAEQNFENVNWYGTMNTCVMIIALVTQVYLIRSLLTDGSNVGKILRRGRL</sequence>
<evidence type="ECO:0000256" key="7">
    <source>
        <dbReference type="ARBA" id="ARBA00037847"/>
    </source>
</evidence>
<feature type="transmembrane region" description="Helical" evidence="8">
    <location>
        <begin position="179"/>
        <end position="201"/>
    </location>
</feature>